<keyword evidence="7" id="KW-0255">Endonuclease</keyword>
<gene>
    <name evidence="5 7" type="primary">mutL</name>
    <name evidence="7" type="ORF">RM552_15170</name>
</gene>
<evidence type="ECO:0000313" key="7">
    <source>
        <dbReference type="EMBL" id="MDT0596194.1"/>
    </source>
</evidence>
<comment type="similarity">
    <text evidence="1 5">Belongs to the DNA mismatch repair MutL/HexB family.</text>
</comment>
<dbReference type="Pfam" id="PF13589">
    <property type="entry name" value="HATPase_c_3"/>
    <property type="match status" value="1"/>
</dbReference>
<dbReference type="Gene3D" id="3.30.565.10">
    <property type="entry name" value="Histidine kinase-like ATPase, C-terminal domain"/>
    <property type="match status" value="1"/>
</dbReference>
<comment type="function">
    <text evidence="5">This protein is involved in the repair of mismatches in DNA. It is required for dam-dependent methyl-directed DNA mismatch repair. May act as a 'molecular matchmaker', a protein that promotes the formation of a stable complex between two or more DNA-binding proteins in an ATP-dependent manner without itself being part of a final effector complex.</text>
</comment>
<reference evidence="7 8" key="1">
    <citation type="submission" date="2023-09" db="EMBL/GenBank/DDBJ databases">
        <authorList>
            <person name="Rey-Velasco X."/>
        </authorList>
    </citation>
    <scope>NUCLEOTIDE SEQUENCE [LARGE SCALE GENOMIC DNA]</scope>
    <source>
        <strain evidence="7 8">P117</strain>
    </source>
</reference>
<evidence type="ECO:0000313" key="8">
    <source>
        <dbReference type="Proteomes" id="UP001253545"/>
    </source>
</evidence>
<dbReference type="InterPro" id="IPR020667">
    <property type="entry name" value="DNA_mismatch_repair_MutL"/>
</dbReference>
<organism evidence="7 8">
    <name type="scientific">Glaciecola petra</name>
    <dbReference type="NCBI Taxonomy" id="3075602"/>
    <lineage>
        <taxon>Bacteria</taxon>
        <taxon>Pseudomonadati</taxon>
        <taxon>Pseudomonadota</taxon>
        <taxon>Gammaproteobacteria</taxon>
        <taxon>Alteromonadales</taxon>
        <taxon>Alteromonadaceae</taxon>
        <taxon>Glaciecola</taxon>
    </lineage>
</organism>
<dbReference type="CDD" id="cd16926">
    <property type="entry name" value="HATPase_MutL-MLH-PMS-like"/>
    <property type="match status" value="1"/>
</dbReference>
<dbReference type="SMART" id="SM01340">
    <property type="entry name" value="DNA_mis_repair"/>
    <property type="match status" value="1"/>
</dbReference>
<keyword evidence="4 5" id="KW-0234">DNA repair</keyword>
<dbReference type="InterPro" id="IPR002099">
    <property type="entry name" value="MutL/Mlh/PMS"/>
</dbReference>
<dbReference type="InterPro" id="IPR013507">
    <property type="entry name" value="DNA_mismatch_S5_2-like"/>
</dbReference>
<protein>
    <recommendedName>
        <fullName evidence="2 5">DNA mismatch repair protein MutL</fullName>
    </recommendedName>
</protein>
<comment type="caution">
    <text evidence="7">The sequence shown here is derived from an EMBL/GenBank/DDBJ whole genome shotgun (WGS) entry which is preliminary data.</text>
</comment>
<dbReference type="InterPro" id="IPR036890">
    <property type="entry name" value="HATPase_C_sf"/>
</dbReference>
<dbReference type="Pfam" id="PF01119">
    <property type="entry name" value="DNA_mis_repair"/>
    <property type="match status" value="1"/>
</dbReference>
<dbReference type="HAMAP" id="MF_00149">
    <property type="entry name" value="DNA_mis_repair"/>
    <property type="match status" value="1"/>
</dbReference>
<keyword evidence="8" id="KW-1185">Reference proteome</keyword>
<dbReference type="InterPro" id="IPR014762">
    <property type="entry name" value="DNA_mismatch_repair_CS"/>
</dbReference>
<evidence type="ECO:0000259" key="6">
    <source>
        <dbReference type="SMART" id="SM01340"/>
    </source>
</evidence>
<keyword evidence="3 5" id="KW-0227">DNA damage</keyword>
<evidence type="ECO:0000256" key="2">
    <source>
        <dbReference type="ARBA" id="ARBA00021975"/>
    </source>
</evidence>
<feature type="domain" description="DNA mismatch repair protein S5" evidence="6">
    <location>
        <begin position="222"/>
        <end position="340"/>
    </location>
</feature>
<dbReference type="GO" id="GO:0004519">
    <property type="term" value="F:endonuclease activity"/>
    <property type="evidence" value="ECO:0007669"/>
    <property type="project" value="UniProtKB-KW"/>
</dbReference>
<dbReference type="PROSITE" id="PS00058">
    <property type="entry name" value="DNA_MISMATCH_REPAIR_1"/>
    <property type="match status" value="1"/>
</dbReference>
<dbReference type="EMBL" id="JAVRHX010000005">
    <property type="protein sequence ID" value="MDT0596194.1"/>
    <property type="molecule type" value="Genomic_DNA"/>
</dbReference>
<dbReference type="SUPFAM" id="SSF118116">
    <property type="entry name" value="DNA mismatch repair protein MutL"/>
    <property type="match status" value="1"/>
</dbReference>
<dbReference type="InterPro" id="IPR037198">
    <property type="entry name" value="MutL_C_sf"/>
</dbReference>
<keyword evidence="7" id="KW-0540">Nuclease</keyword>
<dbReference type="Proteomes" id="UP001253545">
    <property type="component" value="Unassembled WGS sequence"/>
</dbReference>
<evidence type="ECO:0000256" key="1">
    <source>
        <dbReference type="ARBA" id="ARBA00006082"/>
    </source>
</evidence>
<sequence length="615" mass="68281">MAKDIHIQGNDEDTPIVVLSPQLANQIAAGEVVERPASVVKELMENSLDAGATKITINIEQGGQKRIAIQDNGKGISKQQLGLALSRHATSKIRDIDDLERITSMGFRGEALASISSVSRLTLISKPVNQSAAWQAFAEGTDMAVELKPTAHPDGTSVEVLDLFFNTPARRKFMRTSKTEFQHVEQVVKRIALARTDVEFVVSHNQKKMLRFANNVTLDKRIAQICSNQFIENAVRVDYQFEGIRLHGYCCKIGTGMPTRDYQYTYVNGRMMKDRLLAHAIRQVYEEALAPQKFPAYVLFLDIAPEQIDVNVHPAKHEVRFHESRKIHDVVFKALTEAIGGYSANIEAAQNHDYIKPLQVNPVQDSSPISLIKNDQSTLAIPKSKGSAGYRGETVSKTELKANNDFYQNIAETAASVYPKEPAAGAREVSELTTQGTKESNTNVCLAGNALLMHPYVLIPSQQSKQSSSVLKCIALLDLVTHLLASKIAFSTLPQPLLMPVSVTLEKNIQTNILLDVFERHHFEVLQINKKLVLKQVPSNLRHLPWAAVFADLVAALPVVIEDTNEMFIQALGAAWLSSSVVDNSKLQIWLNELGVEQLNRLPYKIVNIHFDESL</sequence>
<dbReference type="RefSeq" id="WP_311369715.1">
    <property type="nucleotide sequence ID" value="NZ_JAVRHX010000005.1"/>
</dbReference>
<dbReference type="InterPro" id="IPR014721">
    <property type="entry name" value="Ribsml_uS5_D2-typ_fold_subgr"/>
</dbReference>
<dbReference type="CDD" id="cd03482">
    <property type="entry name" value="MutL_Trans_MutL"/>
    <property type="match status" value="1"/>
</dbReference>
<keyword evidence="7" id="KW-0378">Hydrolase</keyword>
<dbReference type="PANTHER" id="PTHR10073:SF12">
    <property type="entry name" value="DNA MISMATCH REPAIR PROTEIN MLH1"/>
    <property type="match status" value="1"/>
</dbReference>
<dbReference type="InterPro" id="IPR020568">
    <property type="entry name" value="Ribosomal_Su5_D2-typ_SF"/>
</dbReference>
<proteinExistence type="inferred from homology"/>
<dbReference type="InterPro" id="IPR038973">
    <property type="entry name" value="MutL/Mlh/Pms-like"/>
</dbReference>
<name>A0ABU2ZX98_9ALTE</name>
<dbReference type="SUPFAM" id="SSF54211">
    <property type="entry name" value="Ribosomal protein S5 domain 2-like"/>
    <property type="match status" value="1"/>
</dbReference>
<dbReference type="NCBIfam" id="TIGR00585">
    <property type="entry name" value="mutl"/>
    <property type="match status" value="1"/>
</dbReference>
<accession>A0ABU2ZX98</accession>
<evidence type="ECO:0000256" key="5">
    <source>
        <dbReference type="HAMAP-Rule" id="MF_00149"/>
    </source>
</evidence>
<dbReference type="SUPFAM" id="SSF55874">
    <property type="entry name" value="ATPase domain of HSP90 chaperone/DNA topoisomerase II/histidine kinase"/>
    <property type="match status" value="1"/>
</dbReference>
<dbReference type="Gene3D" id="3.30.230.10">
    <property type="match status" value="1"/>
</dbReference>
<dbReference type="PANTHER" id="PTHR10073">
    <property type="entry name" value="DNA MISMATCH REPAIR PROTEIN MLH, PMS, MUTL"/>
    <property type="match status" value="1"/>
</dbReference>
<evidence type="ECO:0000256" key="4">
    <source>
        <dbReference type="ARBA" id="ARBA00023204"/>
    </source>
</evidence>
<evidence type="ECO:0000256" key="3">
    <source>
        <dbReference type="ARBA" id="ARBA00022763"/>
    </source>
</evidence>